<protein>
    <recommendedName>
        <fullName evidence="4">T9SS type A sorting domain-containing protein</fullName>
    </recommendedName>
</protein>
<comment type="caution">
    <text evidence="2">The sequence shown here is derived from an EMBL/GenBank/DDBJ whole genome shotgun (WGS) entry which is preliminary data.</text>
</comment>
<dbReference type="Proteomes" id="UP000304900">
    <property type="component" value="Unassembled WGS sequence"/>
</dbReference>
<name>A0A4U6D3Z9_9BACT</name>
<accession>A0A4U6D3Z9</accession>
<sequence length="134" mass="15085">MKISTISKFVLSLTLSLSLVSFSYAKENEGEKLDKKAKTSALSFDASLYKVANTNKVKLAIDRIPEATVSVVLKNSEGSIIYQEALKGDSQPYRRVFDVEGMEDGTYYFELYNKDRKITKRLEITTSNNKVVVL</sequence>
<proteinExistence type="predicted"/>
<reference evidence="2 3" key="1">
    <citation type="submission" date="2019-05" db="EMBL/GenBank/DDBJ databases">
        <title>Dyadobacter AR-3-8 sp. nov., isolated from arctic soil.</title>
        <authorList>
            <person name="Chaudhary D.K."/>
        </authorList>
    </citation>
    <scope>NUCLEOTIDE SEQUENCE [LARGE SCALE GENOMIC DNA]</scope>
    <source>
        <strain evidence="2 3">AR-3-8</strain>
    </source>
</reference>
<dbReference type="RefSeq" id="WP_137340408.1">
    <property type="nucleotide sequence ID" value="NZ_BSQH01000006.1"/>
</dbReference>
<dbReference type="AlphaFoldDB" id="A0A4U6D3Z9"/>
<dbReference type="EMBL" id="SZVO01000005">
    <property type="protein sequence ID" value="TKT92039.1"/>
    <property type="molecule type" value="Genomic_DNA"/>
</dbReference>
<organism evidence="2 3">
    <name type="scientific">Dyadobacter frigoris</name>
    <dbReference type="NCBI Taxonomy" id="2576211"/>
    <lineage>
        <taxon>Bacteria</taxon>
        <taxon>Pseudomonadati</taxon>
        <taxon>Bacteroidota</taxon>
        <taxon>Cytophagia</taxon>
        <taxon>Cytophagales</taxon>
        <taxon>Spirosomataceae</taxon>
        <taxon>Dyadobacter</taxon>
    </lineage>
</organism>
<keyword evidence="3" id="KW-1185">Reference proteome</keyword>
<dbReference type="OrthoDB" id="961206at2"/>
<evidence type="ECO:0000313" key="2">
    <source>
        <dbReference type="EMBL" id="TKT92039.1"/>
    </source>
</evidence>
<keyword evidence="1" id="KW-0732">Signal</keyword>
<evidence type="ECO:0000256" key="1">
    <source>
        <dbReference type="SAM" id="SignalP"/>
    </source>
</evidence>
<gene>
    <name evidence="2" type="ORF">FDK13_12950</name>
</gene>
<evidence type="ECO:0000313" key="3">
    <source>
        <dbReference type="Proteomes" id="UP000304900"/>
    </source>
</evidence>
<feature type="chain" id="PRO_5020833168" description="T9SS type A sorting domain-containing protein" evidence="1">
    <location>
        <begin position="26"/>
        <end position="134"/>
    </location>
</feature>
<feature type="signal peptide" evidence="1">
    <location>
        <begin position="1"/>
        <end position="25"/>
    </location>
</feature>
<evidence type="ECO:0008006" key="4">
    <source>
        <dbReference type="Google" id="ProtNLM"/>
    </source>
</evidence>